<accession>A0A5B1BPG3</accession>
<evidence type="ECO:0000256" key="1">
    <source>
        <dbReference type="ARBA" id="ARBA00023125"/>
    </source>
</evidence>
<dbReference type="EMBL" id="VTZN01000077">
    <property type="protein sequence ID" value="KAA1249705.1"/>
    <property type="molecule type" value="Genomic_DNA"/>
</dbReference>
<dbReference type="InterPro" id="IPR009057">
    <property type="entry name" value="Homeodomain-like_sf"/>
</dbReference>
<dbReference type="PANTHER" id="PTHR30328">
    <property type="entry name" value="TRANSCRIPTIONAL REPRESSOR"/>
    <property type="match status" value="1"/>
</dbReference>
<dbReference type="PROSITE" id="PS50977">
    <property type="entry name" value="HTH_TETR_2"/>
    <property type="match status" value="1"/>
</dbReference>
<evidence type="ECO:0000313" key="4">
    <source>
        <dbReference type="EMBL" id="KAA1249705.1"/>
    </source>
</evidence>
<dbReference type="OrthoDB" id="4726108at2"/>
<dbReference type="Gene3D" id="1.10.357.10">
    <property type="entry name" value="Tetracycline Repressor, domain 2"/>
    <property type="match status" value="1"/>
</dbReference>
<dbReference type="SUPFAM" id="SSF46689">
    <property type="entry name" value="Homeodomain-like"/>
    <property type="match status" value="1"/>
</dbReference>
<evidence type="ECO:0000313" key="5">
    <source>
        <dbReference type="Proteomes" id="UP000324701"/>
    </source>
</evidence>
<dbReference type="RefSeq" id="WP_149654456.1">
    <property type="nucleotide sequence ID" value="NZ_VTZN01000077.1"/>
</dbReference>
<dbReference type="SUPFAM" id="SSF48498">
    <property type="entry name" value="Tetracyclin repressor-like, C-terminal domain"/>
    <property type="match status" value="1"/>
</dbReference>
<sequence length="194" mass="21099">MRTTSELRDTILAAARSEFAQYGMAGARIDRIAREAEASKERLYAHFGDKESLFRSVVAADSADFFAAVTLRADAIPEFVGDIYDLACSRPEHLRMITWANLEGLTLELPPIEGGESVPARDIRTIETAQAAGYVDKSWQPMDLLILLFGVGLAWARSPHPDAVAVDPRSIAARRAAAVEAARRIVTPAVCASE</sequence>
<dbReference type="PRINTS" id="PR00455">
    <property type="entry name" value="HTHTETR"/>
</dbReference>
<protein>
    <submittedName>
        <fullName evidence="4">Helix-turn-helix transcriptional regulator</fullName>
    </submittedName>
</protein>
<comment type="caution">
    <text evidence="4">The sequence shown here is derived from an EMBL/GenBank/DDBJ whole genome shotgun (WGS) entry which is preliminary data.</text>
</comment>
<dbReference type="Proteomes" id="UP000324701">
    <property type="component" value="Unassembled WGS sequence"/>
</dbReference>
<keyword evidence="5" id="KW-1185">Reference proteome</keyword>
<feature type="domain" description="HTH tetR-type" evidence="3">
    <location>
        <begin position="5"/>
        <end position="65"/>
    </location>
</feature>
<dbReference type="Pfam" id="PF00440">
    <property type="entry name" value="TetR_N"/>
    <property type="match status" value="1"/>
</dbReference>
<proteinExistence type="predicted"/>
<keyword evidence="1 2" id="KW-0238">DNA-binding</keyword>
<dbReference type="InterPro" id="IPR036271">
    <property type="entry name" value="Tet_transcr_reg_TetR-rel_C_sf"/>
</dbReference>
<dbReference type="InterPro" id="IPR001647">
    <property type="entry name" value="HTH_TetR"/>
</dbReference>
<organism evidence="4 5">
    <name type="scientific">Mycobacterium simiae</name>
    <name type="common">Mycobacterium habana</name>
    <dbReference type="NCBI Taxonomy" id="1784"/>
    <lineage>
        <taxon>Bacteria</taxon>
        <taxon>Bacillati</taxon>
        <taxon>Actinomycetota</taxon>
        <taxon>Actinomycetes</taxon>
        <taxon>Mycobacteriales</taxon>
        <taxon>Mycobacteriaceae</taxon>
        <taxon>Mycobacterium</taxon>
        <taxon>Mycobacterium simiae complex</taxon>
    </lineage>
</organism>
<dbReference type="GO" id="GO:0006355">
    <property type="term" value="P:regulation of DNA-templated transcription"/>
    <property type="evidence" value="ECO:0007669"/>
    <property type="project" value="UniProtKB-ARBA"/>
</dbReference>
<dbReference type="PANTHER" id="PTHR30328:SF54">
    <property type="entry name" value="HTH-TYPE TRANSCRIPTIONAL REPRESSOR SCO4008"/>
    <property type="match status" value="1"/>
</dbReference>
<reference evidence="4 5" key="1">
    <citation type="submission" date="2019-09" db="EMBL/GenBank/DDBJ databases">
        <title>Report of infection by Mycobacterium simiae a patient suffering from pulmonary tuberculosis.</title>
        <authorList>
            <person name="Mohanty P.S."/>
            <person name="Bansal A.K."/>
            <person name="Singh H."/>
            <person name="Sharma S."/>
            <person name="Patil S.A."/>
            <person name="Upadhaya P."/>
            <person name="Singh P.K."/>
            <person name="Kumar D."/>
            <person name="Kumar S."/>
            <person name="Singh R.K."/>
            <person name="Chaudhary B."/>
        </authorList>
    </citation>
    <scope>NUCLEOTIDE SEQUENCE [LARGE SCALE GENOMIC DNA]</scope>
    <source>
        <strain evidence="4 5">JAL-560-SIM</strain>
    </source>
</reference>
<dbReference type="AlphaFoldDB" id="A0A5B1BPG3"/>
<name>A0A5B1BPG3_MYCSI</name>
<evidence type="ECO:0000256" key="2">
    <source>
        <dbReference type="PROSITE-ProRule" id="PRU00335"/>
    </source>
</evidence>
<dbReference type="GO" id="GO:0003677">
    <property type="term" value="F:DNA binding"/>
    <property type="evidence" value="ECO:0007669"/>
    <property type="project" value="UniProtKB-UniRule"/>
</dbReference>
<dbReference type="InterPro" id="IPR050109">
    <property type="entry name" value="HTH-type_TetR-like_transc_reg"/>
</dbReference>
<dbReference type="Pfam" id="PF17926">
    <property type="entry name" value="TetR_C_21"/>
    <property type="match status" value="1"/>
</dbReference>
<feature type="DNA-binding region" description="H-T-H motif" evidence="2">
    <location>
        <begin position="28"/>
        <end position="47"/>
    </location>
</feature>
<gene>
    <name evidence="4" type="ORF">F0Q45_13660</name>
</gene>
<dbReference type="InterPro" id="IPR041467">
    <property type="entry name" value="Sco4008_C"/>
</dbReference>
<evidence type="ECO:0000259" key="3">
    <source>
        <dbReference type="PROSITE" id="PS50977"/>
    </source>
</evidence>